<name>A0A0F9SNJ0_9ZZZZ</name>
<protein>
    <submittedName>
        <fullName evidence="1">Uncharacterized protein</fullName>
    </submittedName>
</protein>
<accession>A0A0F9SNJ0</accession>
<reference evidence="1" key="1">
    <citation type="journal article" date="2015" name="Nature">
        <title>Complex archaea that bridge the gap between prokaryotes and eukaryotes.</title>
        <authorList>
            <person name="Spang A."/>
            <person name="Saw J.H."/>
            <person name="Jorgensen S.L."/>
            <person name="Zaremba-Niedzwiedzka K."/>
            <person name="Martijn J."/>
            <person name="Lind A.E."/>
            <person name="van Eijk R."/>
            <person name="Schleper C."/>
            <person name="Guy L."/>
            <person name="Ettema T.J."/>
        </authorList>
    </citation>
    <scope>NUCLEOTIDE SEQUENCE</scope>
</reference>
<dbReference type="AlphaFoldDB" id="A0A0F9SNJ0"/>
<proteinExistence type="predicted"/>
<comment type="caution">
    <text evidence="1">The sequence shown here is derived from an EMBL/GenBank/DDBJ whole genome shotgun (WGS) entry which is preliminary data.</text>
</comment>
<organism evidence="1">
    <name type="scientific">marine sediment metagenome</name>
    <dbReference type="NCBI Taxonomy" id="412755"/>
    <lineage>
        <taxon>unclassified sequences</taxon>
        <taxon>metagenomes</taxon>
        <taxon>ecological metagenomes</taxon>
    </lineage>
</organism>
<evidence type="ECO:0000313" key="1">
    <source>
        <dbReference type="EMBL" id="KKN70605.1"/>
    </source>
</evidence>
<sequence length="97" mass="11335">MPTPEKTTRSEQQRVSVDVLLNTFCIGFGYNDRDSIQIRLEKDSTVYICDDRESRKLGEPRMISGCVSWELFEKEWPEVMRYLLAKEREAAKAKEGE</sequence>
<dbReference type="EMBL" id="LAZR01000400">
    <property type="protein sequence ID" value="KKN70605.1"/>
    <property type="molecule type" value="Genomic_DNA"/>
</dbReference>
<gene>
    <name evidence="1" type="ORF">LCGC14_0428780</name>
</gene>